<organism evidence="1">
    <name type="scientific">marine sediment metagenome</name>
    <dbReference type="NCBI Taxonomy" id="412755"/>
    <lineage>
        <taxon>unclassified sequences</taxon>
        <taxon>metagenomes</taxon>
        <taxon>ecological metagenomes</taxon>
    </lineage>
</organism>
<protein>
    <submittedName>
        <fullName evidence="1">Uncharacterized protein</fullName>
    </submittedName>
</protein>
<gene>
    <name evidence="1" type="ORF">S01H1_51144</name>
</gene>
<accession>X0W8A2</accession>
<reference evidence="1" key="1">
    <citation type="journal article" date="2014" name="Front. Microbiol.">
        <title>High frequency of phylogenetically diverse reductive dehalogenase-homologous genes in deep subseafloor sedimentary metagenomes.</title>
        <authorList>
            <person name="Kawai M."/>
            <person name="Futagami T."/>
            <person name="Toyoda A."/>
            <person name="Takaki Y."/>
            <person name="Nishi S."/>
            <person name="Hori S."/>
            <person name="Arai W."/>
            <person name="Tsubouchi T."/>
            <person name="Morono Y."/>
            <person name="Uchiyama I."/>
            <person name="Ito T."/>
            <person name="Fujiyama A."/>
            <person name="Inagaki F."/>
            <person name="Takami H."/>
        </authorList>
    </citation>
    <scope>NUCLEOTIDE SEQUENCE</scope>
    <source>
        <strain evidence="1">Expedition CK06-06</strain>
    </source>
</reference>
<comment type="caution">
    <text evidence="1">The sequence shown here is derived from an EMBL/GenBank/DDBJ whole genome shotgun (WGS) entry which is preliminary data.</text>
</comment>
<dbReference type="AlphaFoldDB" id="X0W8A2"/>
<sequence>MSLFKIFKYEKLKKPGKTPRKINLNDSLEAFYGKHRSGWLYALKSIKSLHNKKGILFDSFIERTFNWHPKGIRSHREPWIGVIHVPPNIPAWFSDQSNDKIFETSVWKESYPYCKGLFTLSEYHKKSLEKKLDIPIDSL</sequence>
<evidence type="ECO:0000313" key="1">
    <source>
        <dbReference type="EMBL" id="GAG20838.1"/>
    </source>
</evidence>
<proteinExistence type="predicted"/>
<feature type="non-terminal residue" evidence="1">
    <location>
        <position position="139"/>
    </location>
</feature>
<dbReference type="EMBL" id="BARS01032993">
    <property type="protein sequence ID" value="GAG20838.1"/>
    <property type="molecule type" value="Genomic_DNA"/>
</dbReference>
<name>X0W8A2_9ZZZZ</name>